<comment type="caution">
    <text evidence="1">The sequence shown here is derived from an EMBL/GenBank/DDBJ whole genome shotgun (WGS) entry which is preliminary data.</text>
</comment>
<proteinExistence type="predicted"/>
<organism evidence="1 2">
    <name type="scientific">Adhaeribacter soli</name>
    <dbReference type="NCBI Taxonomy" id="2607655"/>
    <lineage>
        <taxon>Bacteria</taxon>
        <taxon>Pseudomonadati</taxon>
        <taxon>Bacteroidota</taxon>
        <taxon>Cytophagia</taxon>
        <taxon>Cytophagales</taxon>
        <taxon>Hymenobacteraceae</taxon>
        <taxon>Adhaeribacter</taxon>
    </lineage>
</organism>
<protein>
    <submittedName>
        <fullName evidence="1">Uncharacterized protein</fullName>
    </submittedName>
</protein>
<sequence length="203" mass="23440">MFRLVPVLIILFCSSCSFLAGSIYGIKSPKKLNQTEIASQAKKYNIPLENSFELDTAYFFEHLKSFDQKRYFQQINNHSQALQSLFFDKDGRLQVFYINCYAGGFPNLAWNKEGQFNSFPPKPQAPLDSLLDLQTLSRYLIPLPTTKPQNKISADYTIVVFWNRMMNRQTKHLIQLVQENAGKAKDQHVQLLYVNTDNLMATN</sequence>
<evidence type="ECO:0000313" key="2">
    <source>
        <dbReference type="Proteomes" id="UP000326570"/>
    </source>
</evidence>
<reference evidence="1 2" key="1">
    <citation type="submission" date="2019-09" db="EMBL/GenBank/DDBJ databases">
        <title>Genome sequence of Adhaeribacter sp. M2.</title>
        <authorList>
            <person name="Srinivasan S."/>
        </authorList>
    </citation>
    <scope>NUCLEOTIDE SEQUENCE [LARGE SCALE GENOMIC DNA]</scope>
    <source>
        <strain evidence="1 2">M2</strain>
    </source>
</reference>
<keyword evidence="2" id="KW-1185">Reference proteome</keyword>
<gene>
    <name evidence="1" type="ORF">F0P94_08175</name>
</gene>
<accession>A0A5N1J6T0</accession>
<dbReference type="RefSeq" id="WP_150903384.1">
    <property type="nucleotide sequence ID" value="NZ_VTWT01000003.1"/>
</dbReference>
<dbReference type="Proteomes" id="UP000326570">
    <property type="component" value="Unassembled WGS sequence"/>
</dbReference>
<dbReference type="EMBL" id="VTWT01000003">
    <property type="protein sequence ID" value="KAA9340313.1"/>
    <property type="molecule type" value="Genomic_DNA"/>
</dbReference>
<dbReference type="AlphaFoldDB" id="A0A5N1J6T0"/>
<evidence type="ECO:0000313" key="1">
    <source>
        <dbReference type="EMBL" id="KAA9340313.1"/>
    </source>
</evidence>
<name>A0A5N1J6T0_9BACT</name>